<keyword evidence="3 5" id="KW-1133">Transmembrane helix</keyword>
<dbReference type="SUPFAM" id="SSF161084">
    <property type="entry name" value="MAPEG domain-like"/>
    <property type="match status" value="1"/>
</dbReference>
<keyword evidence="4 5" id="KW-0472">Membrane</keyword>
<dbReference type="Gene3D" id="1.20.120.550">
    <property type="entry name" value="Membrane associated eicosanoid/glutathione metabolism-like domain"/>
    <property type="match status" value="1"/>
</dbReference>
<dbReference type="STRING" id="429728.SAMN05216456_0697"/>
<protein>
    <submittedName>
        <fullName evidence="6">Uncharacterized conserved protein, MAPEG superfamily</fullName>
    </submittedName>
</protein>
<dbReference type="InterPro" id="IPR001129">
    <property type="entry name" value="Membr-assoc_MAPEG"/>
</dbReference>
<evidence type="ECO:0000256" key="1">
    <source>
        <dbReference type="ARBA" id="ARBA00004370"/>
    </source>
</evidence>
<name>A0A1I7N3G0_9HYPH</name>
<evidence type="ECO:0000256" key="5">
    <source>
        <dbReference type="SAM" id="Phobius"/>
    </source>
</evidence>
<dbReference type="Pfam" id="PF01124">
    <property type="entry name" value="MAPEG"/>
    <property type="match status" value="1"/>
</dbReference>
<dbReference type="AlphaFoldDB" id="A0A1I7N3G0"/>
<dbReference type="PANTHER" id="PTHR35371:SF1">
    <property type="entry name" value="BLR7753 PROTEIN"/>
    <property type="match status" value="1"/>
</dbReference>
<evidence type="ECO:0000256" key="4">
    <source>
        <dbReference type="ARBA" id="ARBA00023136"/>
    </source>
</evidence>
<comment type="subcellular location">
    <subcellularLocation>
        <location evidence="1">Membrane</location>
    </subcellularLocation>
</comment>
<evidence type="ECO:0000313" key="6">
    <source>
        <dbReference type="EMBL" id="SFV29201.1"/>
    </source>
</evidence>
<dbReference type="GO" id="GO:0016020">
    <property type="term" value="C:membrane"/>
    <property type="evidence" value="ECO:0007669"/>
    <property type="project" value="UniProtKB-SubCell"/>
</dbReference>
<gene>
    <name evidence="6" type="ORF">SAMN05216456_0697</name>
</gene>
<proteinExistence type="predicted"/>
<keyword evidence="2 5" id="KW-0812">Transmembrane</keyword>
<dbReference type="RefSeq" id="WP_092420966.1">
    <property type="nucleotide sequence ID" value="NZ_FPCK01000001.1"/>
</dbReference>
<evidence type="ECO:0000313" key="7">
    <source>
        <dbReference type="Proteomes" id="UP000199074"/>
    </source>
</evidence>
<sequence length="129" mass="14490">MSLELTLLIWSAALAGAYVVVQSTVYRLDYGIAHAGSQRDGERQPNKWTARGNRALRNFLETYGIFIALAVACELAGRSNGLTQWGAQMWFWARWIYIPAYFIDVPFLRSAIWSISLLGLVLLFVGVAF</sequence>
<keyword evidence="7" id="KW-1185">Reference proteome</keyword>
<evidence type="ECO:0000256" key="3">
    <source>
        <dbReference type="ARBA" id="ARBA00022989"/>
    </source>
</evidence>
<feature type="transmembrane region" description="Helical" evidence="5">
    <location>
        <begin position="111"/>
        <end position="128"/>
    </location>
</feature>
<organism evidence="6 7">
    <name type="scientific">Devosia crocina</name>
    <dbReference type="NCBI Taxonomy" id="429728"/>
    <lineage>
        <taxon>Bacteria</taxon>
        <taxon>Pseudomonadati</taxon>
        <taxon>Pseudomonadota</taxon>
        <taxon>Alphaproteobacteria</taxon>
        <taxon>Hyphomicrobiales</taxon>
        <taxon>Devosiaceae</taxon>
        <taxon>Devosia</taxon>
    </lineage>
</organism>
<dbReference type="InterPro" id="IPR023352">
    <property type="entry name" value="MAPEG-like_dom_sf"/>
</dbReference>
<accession>A0A1I7N3G0</accession>
<dbReference type="OrthoDB" id="7743618at2"/>
<reference evidence="6 7" key="1">
    <citation type="submission" date="2016-10" db="EMBL/GenBank/DDBJ databases">
        <authorList>
            <person name="de Groot N.N."/>
        </authorList>
    </citation>
    <scope>NUCLEOTIDE SEQUENCE [LARGE SCALE GENOMIC DNA]</scope>
    <source>
        <strain evidence="6 7">IPL20</strain>
    </source>
</reference>
<dbReference type="Proteomes" id="UP000199074">
    <property type="component" value="Unassembled WGS sequence"/>
</dbReference>
<dbReference type="PANTHER" id="PTHR35371">
    <property type="entry name" value="INNER MEMBRANE PROTEIN"/>
    <property type="match status" value="1"/>
</dbReference>
<dbReference type="EMBL" id="FPCK01000001">
    <property type="protein sequence ID" value="SFV29201.1"/>
    <property type="molecule type" value="Genomic_DNA"/>
</dbReference>
<evidence type="ECO:0000256" key="2">
    <source>
        <dbReference type="ARBA" id="ARBA00022692"/>
    </source>
</evidence>